<sequence length="245" mass="28741">MAVLNLLERQFTVRNYETDFRQNLKPSAILGYFQETAGDHSEEMGLGFAKLAESGYFWVLSKMYVEIKALPKFRDTVTVSTWPHEPNKAIYERSFEMRSDSNDVLLRAFSRWCILSVKNGRIVPCSQIEQPQIDFIDHKSVDFSEWRIDALREKEHPAFSIKIANSEYDLNNHVNNIKYADYMMNCFSVEELRMKNIRSFQIHYIKQSHEGDVLDFYKEERDGEYYIEGIKNGSESVIAARVRFA</sequence>
<evidence type="ECO:0000256" key="2">
    <source>
        <dbReference type="ARBA" id="ARBA00022516"/>
    </source>
</evidence>
<dbReference type="AlphaFoldDB" id="A0A9D2CSI8"/>
<keyword evidence="2" id="KW-0444">Lipid biosynthesis</keyword>
<evidence type="ECO:0000256" key="7">
    <source>
        <dbReference type="ARBA" id="ARBA00023160"/>
    </source>
</evidence>
<organism evidence="10 11">
    <name type="scientific">Candidatus Borkfalkia excrementigallinarum</name>
    <dbReference type="NCBI Taxonomy" id="2838506"/>
    <lineage>
        <taxon>Bacteria</taxon>
        <taxon>Bacillati</taxon>
        <taxon>Bacillota</taxon>
        <taxon>Clostridia</taxon>
        <taxon>Christensenellales</taxon>
        <taxon>Christensenellaceae</taxon>
        <taxon>Candidatus Borkfalkia</taxon>
    </lineage>
</organism>
<dbReference type="GO" id="GO:0000036">
    <property type="term" value="F:acyl carrier activity"/>
    <property type="evidence" value="ECO:0007669"/>
    <property type="project" value="TreeGrafter"/>
</dbReference>
<gene>
    <name evidence="10" type="ORF">H9729_03380</name>
</gene>
<comment type="similarity">
    <text evidence="1">Belongs to the acyl-ACP thioesterase family.</text>
</comment>
<keyword evidence="5" id="KW-0809">Transit peptide</keyword>
<keyword evidence="7" id="KW-0275">Fatty acid biosynthesis</keyword>
<evidence type="ECO:0000256" key="4">
    <source>
        <dbReference type="ARBA" id="ARBA00022832"/>
    </source>
</evidence>
<name>A0A9D2CSI8_9FIRM</name>
<dbReference type="EMBL" id="DXCQ01000028">
    <property type="protein sequence ID" value="HIY96706.1"/>
    <property type="molecule type" value="Genomic_DNA"/>
</dbReference>
<evidence type="ECO:0000313" key="11">
    <source>
        <dbReference type="Proteomes" id="UP000886750"/>
    </source>
</evidence>
<evidence type="ECO:0000256" key="3">
    <source>
        <dbReference type="ARBA" id="ARBA00022801"/>
    </source>
</evidence>
<evidence type="ECO:0000259" key="9">
    <source>
        <dbReference type="Pfam" id="PF20791"/>
    </source>
</evidence>
<dbReference type="InterPro" id="IPR045023">
    <property type="entry name" value="FATA/B"/>
</dbReference>
<protein>
    <recommendedName>
        <fullName evidence="12">Acyl-ACP thioesterase</fullName>
    </recommendedName>
</protein>
<evidence type="ECO:0000259" key="8">
    <source>
        <dbReference type="Pfam" id="PF01643"/>
    </source>
</evidence>
<evidence type="ECO:0000313" key="10">
    <source>
        <dbReference type="EMBL" id="HIY96706.1"/>
    </source>
</evidence>
<accession>A0A9D2CSI8</accession>
<proteinExistence type="inferred from homology"/>
<evidence type="ECO:0008006" key="12">
    <source>
        <dbReference type="Google" id="ProtNLM"/>
    </source>
</evidence>
<comment type="caution">
    <text evidence="10">The sequence shown here is derived from an EMBL/GenBank/DDBJ whole genome shotgun (WGS) entry which is preliminary data.</text>
</comment>
<evidence type="ECO:0000256" key="5">
    <source>
        <dbReference type="ARBA" id="ARBA00022946"/>
    </source>
</evidence>
<keyword evidence="3" id="KW-0378">Hydrolase</keyword>
<feature type="domain" description="Acyl-ACP thioesterase-like C-terminal" evidence="9">
    <location>
        <begin position="161"/>
        <end position="219"/>
    </location>
</feature>
<dbReference type="PANTHER" id="PTHR31727:SF6">
    <property type="entry name" value="OLEOYL-ACYL CARRIER PROTEIN THIOESTERASE 1, CHLOROPLASTIC"/>
    <property type="match status" value="1"/>
</dbReference>
<dbReference type="Pfam" id="PF20791">
    <property type="entry name" value="Acyl-ACP_TE_C"/>
    <property type="match status" value="1"/>
</dbReference>
<reference evidence="10" key="1">
    <citation type="journal article" date="2021" name="PeerJ">
        <title>Extensive microbial diversity within the chicken gut microbiome revealed by metagenomics and culture.</title>
        <authorList>
            <person name="Gilroy R."/>
            <person name="Ravi A."/>
            <person name="Getino M."/>
            <person name="Pursley I."/>
            <person name="Horton D.L."/>
            <person name="Alikhan N.F."/>
            <person name="Baker D."/>
            <person name="Gharbi K."/>
            <person name="Hall N."/>
            <person name="Watson M."/>
            <person name="Adriaenssens E.M."/>
            <person name="Foster-Nyarko E."/>
            <person name="Jarju S."/>
            <person name="Secka A."/>
            <person name="Antonio M."/>
            <person name="Oren A."/>
            <person name="Chaudhuri R.R."/>
            <person name="La Ragione R."/>
            <person name="Hildebrand F."/>
            <person name="Pallen M.J."/>
        </authorList>
    </citation>
    <scope>NUCLEOTIDE SEQUENCE</scope>
    <source>
        <strain evidence="10">1345</strain>
    </source>
</reference>
<dbReference type="InterPro" id="IPR002864">
    <property type="entry name" value="Acyl-ACP_thioesterase_NHD"/>
</dbReference>
<dbReference type="GO" id="GO:0016297">
    <property type="term" value="F:fatty acyl-[ACP] hydrolase activity"/>
    <property type="evidence" value="ECO:0007669"/>
    <property type="project" value="InterPro"/>
</dbReference>
<reference evidence="10" key="2">
    <citation type="submission" date="2021-04" db="EMBL/GenBank/DDBJ databases">
        <authorList>
            <person name="Gilroy R."/>
        </authorList>
    </citation>
    <scope>NUCLEOTIDE SEQUENCE</scope>
    <source>
        <strain evidence="10">1345</strain>
    </source>
</reference>
<dbReference type="SUPFAM" id="SSF54637">
    <property type="entry name" value="Thioesterase/thiol ester dehydrase-isomerase"/>
    <property type="match status" value="2"/>
</dbReference>
<feature type="domain" description="Acyl-ACP thioesterase N-terminal hotdog" evidence="8">
    <location>
        <begin position="8"/>
        <end position="123"/>
    </location>
</feature>
<dbReference type="InterPro" id="IPR029069">
    <property type="entry name" value="HotDog_dom_sf"/>
</dbReference>
<dbReference type="InterPro" id="IPR049427">
    <property type="entry name" value="Acyl-ACP_TE_C"/>
</dbReference>
<dbReference type="Gene3D" id="3.10.129.10">
    <property type="entry name" value="Hotdog Thioesterase"/>
    <property type="match status" value="2"/>
</dbReference>
<dbReference type="PANTHER" id="PTHR31727">
    <property type="entry name" value="OLEOYL-ACYL CARRIER PROTEIN THIOESTERASE 1, CHLOROPLASTIC"/>
    <property type="match status" value="1"/>
</dbReference>
<keyword evidence="6" id="KW-0443">Lipid metabolism</keyword>
<dbReference type="Proteomes" id="UP000886750">
    <property type="component" value="Unassembled WGS sequence"/>
</dbReference>
<dbReference type="CDD" id="cd00586">
    <property type="entry name" value="4HBT"/>
    <property type="match status" value="1"/>
</dbReference>
<keyword evidence="4" id="KW-0276">Fatty acid metabolism</keyword>
<dbReference type="Pfam" id="PF01643">
    <property type="entry name" value="Acyl-ACP_TE"/>
    <property type="match status" value="1"/>
</dbReference>
<evidence type="ECO:0000256" key="1">
    <source>
        <dbReference type="ARBA" id="ARBA00006500"/>
    </source>
</evidence>
<evidence type="ECO:0000256" key="6">
    <source>
        <dbReference type="ARBA" id="ARBA00023098"/>
    </source>
</evidence>